<reference evidence="1" key="1">
    <citation type="submission" date="2021-02" db="EMBL/GenBank/DDBJ databases">
        <authorList>
            <person name="Dougan E. K."/>
            <person name="Rhodes N."/>
            <person name="Thang M."/>
            <person name="Chan C."/>
        </authorList>
    </citation>
    <scope>NUCLEOTIDE SEQUENCE</scope>
</reference>
<evidence type="ECO:0000313" key="1">
    <source>
        <dbReference type="EMBL" id="CAE7528004.1"/>
    </source>
</evidence>
<name>A0A812TLA3_9DINO</name>
<dbReference type="Proteomes" id="UP000604046">
    <property type="component" value="Unassembled WGS sequence"/>
</dbReference>
<evidence type="ECO:0000313" key="2">
    <source>
        <dbReference type="Proteomes" id="UP000604046"/>
    </source>
</evidence>
<dbReference type="EMBL" id="CAJNDS010002567">
    <property type="protein sequence ID" value="CAE7528004.1"/>
    <property type="molecule type" value="Genomic_DNA"/>
</dbReference>
<accession>A0A812TLA3</accession>
<comment type="caution">
    <text evidence="1">The sequence shown here is derived from an EMBL/GenBank/DDBJ whole genome shotgun (WGS) entry which is preliminary data.</text>
</comment>
<proteinExistence type="predicted"/>
<protein>
    <recommendedName>
        <fullName evidence="3">DRBM domain-containing protein</fullName>
    </recommendedName>
</protein>
<keyword evidence="2" id="KW-1185">Reference proteome</keyword>
<dbReference type="OrthoDB" id="75724at2759"/>
<dbReference type="AlphaFoldDB" id="A0A812TLA3"/>
<gene>
    <name evidence="1" type="ORF">SNAT2548_LOCUS29568</name>
</gene>
<organism evidence="1 2">
    <name type="scientific">Symbiodinium natans</name>
    <dbReference type="NCBI Taxonomy" id="878477"/>
    <lineage>
        <taxon>Eukaryota</taxon>
        <taxon>Sar</taxon>
        <taxon>Alveolata</taxon>
        <taxon>Dinophyceae</taxon>
        <taxon>Suessiales</taxon>
        <taxon>Symbiodiniaceae</taxon>
        <taxon>Symbiodinium</taxon>
    </lineage>
</organism>
<sequence length="174" mass="18927">MVLCFKLNGVPHQFAGSWRISISEAVSDAAQRVLWYFGQGTGFQGTSLSAAAQVAESMPPQLLSPKEALTTSSGNASLGSEPRHAVEDKTILMQVQNMLQKTFSKDTAAGDKVWVWTYEPSLADPQVFRAFAQVPALGRTFQGDWCRGKKFAQRNACLAVKAFLEEQGLGTDIP</sequence>
<evidence type="ECO:0008006" key="3">
    <source>
        <dbReference type="Google" id="ProtNLM"/>
    </source>
</evidence>